<evidence type="ECO:0000256" key="9">
    <source>
        <dbReference type="SAM" id="MobiDB-lite"/>
    </source>
</evidence>
<dbReference type="InterPro" id="IPR000192">
    <property type="entry name" value="Aminotrans_V_dom"/>
</dbReference>
<evidence type="ECO:0000313" key="11">
    <source>
        <dbReference type="EMBL" id="MFC5721682.1"/>
    </source>
</evidence>
<evidence type="ECO:0000256" key="8">
    <source>
        <dbReference type="RuleBase" id="RU004506"/>
    </source>
</evidence>
<evidence type="ECO:0000256" key="4">
    <source>
        <dbReference type="ARBA" id="ARBA00022679"/>
    </source>
</evidence>
<keyword evidence="4 8" id="KW-0808">Transferase</keyword>
<dbReference type="InterPro" id="IPR015424">
    <property type="entry name" value="PyrdxlP-dep_Trfase"/>
</dbReference>
<dbReference type="Gene3D" id="3.90.1150.10">
    <property type="entry name" value="Aspartate Aminotransferase, domain 1"/>
    <property type="match status" value="1"/>
</dbReference>
<dbReference type="EC" id="2.8.1.7" evidence="3 8"/>
<dbReference type="PIRSF" id="PIRSF005572">
    <property type="entry name" value="NifS"/>
    <property type="match status" value="1"/>
</dbReference>
<reference evidence="12" key="1">
    <citation type="journal article" date="2019" name="Int. J. Syst. Evol. Microbiol.">
        <title>The Global Catalogue of Microorganisms (GCM) 10K type strain sequencing project: providing services to taxonomists for standard genome sequencing and annotation.</title>
        <authorList>
            <consortium name="The Broad Institute Genomics Platform"/>
            <consortium name="The Broad Institute Genome Sequencing Center for Infectious Disease"/>
            <person name="Wu L."/>
            <person name="Ma J."/>
        </authorList>
    </citation>
    <scope>NUCLEOTIDE SEQUENCE [LARGE SCALE GENOMIC DNA]</scope>
    <source>
        <strain evidence="12">CGMCC 4.7304</strain>
    </source>
</reference>
<accession>A0ABW0Z0W9</accession>
<feature type="region of interest" description="Disordered" evidence="9">
    <location>
        <begin position="1"/>
        <end position="37"/>
    </location>
</feature>
<protein>
    <recommendedName>
        <fullName evidence="3 8">Cysteine desulfurase</fullName>
        <ecNumber evidence="3 8">2.8.1.7</ecNumber>
    </recommendedName>
</protein>
<comment type="similarity">
    <text evidence="2 8">Belongs to the class-V pyridoxal-phosphate-dependent aminotransferase family. Csd subfamily.</text>
</comment>
<dbReference type="InterPro" id="IPR016454">
    <property type="entry name" value="Cysteine_dSase"/>
</dbReference>
<comment type="catalytic activity">
    <reaction evidence="6 8">
        <text>(sulfur carrier)-H + L-cysteine = (sulfur carrier)-SH + L-alanine</text>
        <dbReference type="Rhea" id="RHEA:43892"/>
        <dbReference type="Rhea" id="RHEA-COMP:14737"/>
        <dbReference type="Rhea" id="RHEA-COMP:14739"/>
        <dbReference type="ChEBI" id="CHEBI:29917"/>
        <dbReference type="ChEBI" id="CHEBI:35235"/>
        <dbReference type="ChEBI" id="CHEBI:57972"/>
        <dbReference type="ChEBI" id="CHEBI:64428"/>
        <dbReference type="EC" id="2.8.1.7"/>
    </reaction>
</comment>
<proteinExistence type="inferred from homology"/>
<evidence type="ECO:0000313" key="12">
    <source>
        <dbReference type="Proteomes" id="UP001596083"/>
    </source>
</evidence>
<dbReference type="PROSITE" id="PS00595">
    <property type="entry name" value="AA_TRANSFER_CLASS_5"/>
    <property type="match status" value="1"/>
</dbReference>
<dbReference type="PANTHER" id="PTHR43586">
    <property type="entry name" value="CYSTEINE DESULFURASE"/>
    <property type="match status" value="1"/>
</dbReference>
<dbReference type="Proteomes" id="UP001596083">
    <property type="component" value="Unassembled WGS sequence"/>
</dbReference>
<dbReference type="GO" id="GO:0031071">
    <property type="term" value="F:cysteine desulfurase activity"/>
    <property type="evidence" value="ECO:0007669"/>
    <property type="project" value="UniProtKB-EC"/>
</dbReference>
<feature type="compositionally biased region" description="Low complexity" evidence="9">
    <location>
        <begin position="58"/>
        <end position="69"/>
    </location>
</feature>
<gene>
    <name evidence="11" type="ORF">ACFP1Z_16035</name>
</gene>
<sequence length="471" mass="49409">MTTPEPFRWPGGVEAVAGTAPPQGAGTPQSAAPAQPVLPPAEALLRGTALPPAPAAAPAPGAARGPGFAPEAARQDVPILHRPVNGRPLVWLDNGATTQKPRQVIETLAAFYATANSNIHRGAHTLAREATDMYEAGRAAVAAFLGAESPGTVVFTRGTTEAINLVAQTWGRADLGPGDEILVSTLEHHSNIVPWQMLAKERRARLVPIPLRDDGGIDQRAFADLLSCRTRLVALSHASNVLGTVPPVAEMTALAHRYGAKVLIDGAQAVAHFPVDVQELGCDFYTFSGHKLYGPTGIGALYGTPEALAAMPPWQGGGNMIDSVGFDRVTFAPVPHCFEAGTGDISGVVGLKAAIDWLTSFDRQAVAAHESALLHYAQQQLATVPGLEILGSAPEKIAVLTFTLAGHDPAEVAGWLDRQGIAVRAGHHCAQPSLRHYGLDSAARASLALYNTSEEVDQLVAALRQLTERGD</sequence>
<dbReference type="CDD" id="cd06453">
    <property type="entry name" value="SufS_like"/>
    <property type="match status" value="1"/>
</dbReference>
<dbReference type="InterPro" id="IPR015421">
    <property type="entry name" value="PyrdxlP-dep_Trfase_major"/>
</dbReference>
<feature type="domain" description="Aminotransferase class V" evidence="10">
    <location>
        <begin position="90"/>
        <end position="459"/>
    </location>
</feature>
<dbReference type="PANTHER" id="PTHR43586:SF8">
    <property type="entry name" value="CYSTEINE DESULFURASE 1, CHLOROPLASTIC"/>
    <property type="match status" value="1"/>
</dbReference>
<keyword evidence="5 8" id="KW-0663">Pyridoxal phosphate</keyword>
<evidence type="ECO:0000256" key="3">
    <source>
        <dbReference type="ARBA" id="ARBA00012239"/>
    </source>
</evidence>
<comment type="caution">
    <text evidence="11">The sequence shown here is derived from an EMBL/GenBank/DDBJ whole genome shotgun (WGS) entry which is preliminary data.</text>
</comment>
<evidence type="ECO:0000256" key="7">
    <source>
        <dbReference type="RuleBase" id="RU004504"/>
    </source>
</evidence>
<dbReference type="InterPro" id="IPR020578">
    <property type="entry name" value="Aminotrans_V_PyrdxlP_BS"/>
</dbReference>
<dbReference type="Gene3D" id="3.40.640.10">
    <property type="entry name" value="Type I PLP-dependent aspartate aminotransferase-like (Major domain)"/>
    <property type="match status" value="1"/>
</dbReference>
<keyword evidence="12" id="KW-1185">Reference proteome</keyword>
<evidence type="ECO:0000256" key="5">
    <source>
        <dbReference type="ARBA" id="ARBA00022898"/>
    </source>
</evidence>
<evidence type="ECO:0000256" key="2">
    <source>
        <dbReference type="ARBA" id="ARBA00010447"/>
    </source>
</evidence>
<name>A0ABW0Z0W9_9ACTN</name>
<evidence type="ECO:0000256" key="6">
    <source>
        <dbReference type="ARBA" id="ARBA00050776"/>
    </source>
</evidence>
<dbReference type="Pfam" id="PF00266">
    <property type="entry name" value="Aminotran_5"/>
    <property type="match status" value="1"/>
</dbReference>
<evidence type="ECO:0000256" key="1">
    <source>
        <dbReference type="ARBA" id="ARBA00001933"/>
    </source>
</evidence>
<dbReference type="InterPro" id="IPR010970">
    <property type="entry name" value="Cys_dSase_SufS"/>
</dbReference>
<dbReference type="NCBIfam" id="TIGR01979">
    <property type="entry name" value="sufS"/>
    <property type="match status" value="1"/>
</dbReference>
<organism evidence="11 12">
    <name type="scientific">Streptomyces gamaensis</name>
    <dbReference type="NCBI Taxonomy" id="1763542"/>
    <lineage>
        <taxon>Bacteria</taxon>
        <taxon>Bacillati</taxon>
        <taxon>Actinomycetota</taxon>
        <taxon>Actinomycetes</taxon>
        <taxon>Kitasatosporales</taxon>
        <taxon>Streptomycetaceae</taxon>
        <taxon>Streptomyces</taxon>
    </lineage>
</organism>
<feature type="region of interest" description="Disordered" evidence="9">
    <location>
        <begin position="50"/>
        <end position="69"/>
    </location>
</feature>
<dbReference type="SUPFAM" id="SSF53383">
    <property type="entry name" value="PLP-dependent transferases"/>
    <property type="match status" value="1"/>
</dbReference>
<dbReference type="RefSeq" id="WP_390316996.1">
    <property type="nucleotide sequence ID" value="NZ_JBHSPB010000008.1"/>
</dbReference>
<dbReference type="EMBL" id="JBHSPB010000008">
    <property type="protein sequence ID" value="MFC5721682.1"/>
    <property type="molecule type" value="Genomic_DNA"/>
</dbReference>
<evidence type="ECO:0000259" key="10">
    <source>
        <dbReference type="Pfam" id="PF00266"/>
    </source>
</evidence>
<dbReference type="InterPro" id="IPR015422">
    <property type="entry name" value="PyrdxlP-dep_Trfase_small"/>
</dbReference>
<comment type="function">
    <text evidence="8">Catalyzes the removal of elemental sulfur and selenium atoms from L-cysteine, L-cystine, L-selenocysteine, and L-selenocystine to produce L-alanine.</text>
</comment>
<comment type="cofactor">
    <cofactor evidence="1 7">
        <name>pyridoxal 5'-phosphate</name>
        <dbReference type="ChEBI" id="CHEBI:597326"/>
    </cofactor>
</comment>